<dbReference type="KEGG" id="psoj:PHYSODRAFT_391507"/>
<accession>G4ZN18</accession>
<feature type="non-terminal residue" evidence="1">
    <location>
        <position position="105"/>
    </location>
</feature>
<dbReference type="Proteomes" id="UP000002640">
    <property type="component" value="Unassembled WGS sequence"/>
</dbReference>
<dbReference type="AlphaFoldDB" id="G4ZN18"/>
<evidence type="ECO:0000313" key="1">
    <source>
        <dbReference type="EMBL" id="EGZ15047.1"/>
    </source>
</evidence>
<evidence type="ECO:0000313" key="2">
    <source>
        <dbReference type="Proteomes" id="UP000002640"/>
    </source>
</evidence>
<proteinExistence type="predicted"/>
<gene>
    <name evidence="1" type="ORF">PHYSODRAFT_391507</name>
</gene>
<keyword evidence="2" id="KW-1185">Reference proteome</keyword>
<dbReference type="GeneID" id="20651130"/>
<name>G4ZN18_PHYSP</name>
<sequence>MAEIEAKKPWRFVFRCLEIPFQFKRRDDPFDLFFLRWDEFWRVHGRAVWERDFWQPLVPGSTEYHRRKGRQFRAQRAFRELATDLEERLGRHFRPWLAKTPHDGW</sequence>
<protein>
    <submittedName>
        <fullName evidence="1">Uncharacterized protein</fullName>
    </submittedName>
</protein>
<dbReference type="InParanoid" id="G4ZN18"/>
<dbReference type="OMA" id="FRCLEIP"/>
<reference evidence="1 2" key="1">
    <citation type="journal article" date="2006" name="Science">
        <title>Phytophthora genome sequences uncover evolutionary origins and mechanisms of pathogenesis.</title>
        <authorList>
            <person name="Tyler B.M."/>
            <person name="Tripathy S."/>
            <person name="Zhang X."/>
            <person name="Dehal P."/>
            <person name="Jiang R.H."/>
            <person name="Aerts A."/>
            <person name="Arredondo F.D."/>
            <person name="Baxter L."/>
            <person name="Bensasson D."/>
            <person name="Beynon J.L."/>
            <person name="Chapman J."/>
            <person name="Damasceno C.M."/>
            <person name="Dorrance A.E."/>
            <person name="Dou D."/>
            <person name="Dickerman A.W."/>
            <person name="Dubchak I.L."/>
            <person name="Garbelotto M."/>
            <person name="Gijzen M."/>
            <person name="Gordon S.G."/>
            <person name="Govers F."/>
            <person name="Grunwald N.J."/>
            <person name="Huang W."/>
            <person name="Ivors K.L."/>
            <person name="Jones R.W."/>
            <person name="Kamoun S."/>
            <person name="Krampis K."/>
            <person name="Lamour K.H."/>
            <person name="Lee M.K."/>
            <person name="McDonald W.H."/>
            <person name="Medina M."/>
            <person name="Meijer H.J."/>
            <person name="Nordberg E.K."/>
            <person name="Maclean D.J."/>
            <person name="Ospina-Giraldo M.D."/>
            <person name="Morris P.F."/>
            <person name="Phuntumart V."/>
            <person name="Putnam N.H."/>
            <person name="Rash S."/>
            <person name="Rose J.K."/>
            <person name="Sakihama Y."/>
            <person name="Salamov A.A."/>
            <person name="Savidor A."/>
            <person name="Scheuring C.F."/>
            <person name="Smith B.M."/>
            <person name="Sobral B.W."/>
            <person name="Terry A."/>
            <person name="Torto-Alalibo T.A."/>
            <person name="Win J."/>
            <person name="Xu Z."/>
            <person name="Zhang H."/>
            <person name="Grigoriev I.V."/>
            <person name="Rokhsar D.S."/>
            <person name="Boore J.L."/>
        </authorList>
    </citation>
    <scope>NUCLEOTIDE SEQUENCE [LARGE SCALE GENOMIC DNA]</scope>
    <source>
        <strain evidence="1 2">P6497</strain>
    </source>
</reference>
<dbReference type="EMBL" id="JH159155">
    <property type="protein sequence ID" value="EGZ15047.1"/>
    <property type="molecule type" value="Genomic_DNA"/>
</dbReference>
<dbReference type="RefSeq" id="XP_009528796.1">
    <property type="nucleotide sequence ID" value="XM_009530501.1"/>
</dbReference>
<dbReference type="SMR" id="G4ZN18"/>
<organism evidence="1 2">
    <name type="scientific">Phytophthora sojae (strain P6497)</name>
    <name type="common">Soybean stem and root rot agent</name>
    <name type="synonym">Phytophthora megasperma f. sp. glycines</name>
    <dbReference type="NCBI Taxonomy" id="1094619"/>
    <lineage>
        <taxon>Eukaryota</taxon>
        <taxon>Sar</taxon>
        <taxon>Stramenopiles</taxon>
        <taxon>Oomycota</taxon>
        <taxon>Peronosporomycetes</taxon>
        <taxon>Peronosporales</taxon>
        <taxon>Peronosporaceae</taxon>
        <taxon>Phytophthora</taxon>
    </lineage>
</organism>
<dbReference type="STRING" id="1094619.G4ZN18"/>